<dbReference type="EMBL" id="JAPXFL010000009">
    <property type="protein sequence ID" value="KAK9502168.1"/>
    <property type="molecule type" value="Genomic_DNA"/>
</dbReference>
<dbReference type="Pfam" id="PF02996">
    <property type="entry name" value="Prefoldin"/>
    <property type="match status" value="1"/>
</dbReference>
<evidence type="ECO:0000313" key="2">
    <source>
        <dbReference type="EMBL" id="KAK9502168.1"/>
    </source>
</evidence>
<dbReference type="GO" id="GO:0045944">
    <property type="term" value="P:positive regulation of transcription by RNA polymerase II"/>
    <property type="evidence" value="ECO:0007669"/>
    <property type="project" value="TreeGrafter"/>
</dbReference>
<dbReference type="SUPFAM" id="SSF46579">
    <property type="entry name" value="Prefoldin"/>
    <property type="match status" value="1"/>
</dbReference>
<reference evidence="2 3" key="1">
    <citation type="submission" date="2022-12" db="EMBL/GenBank/DDBJ databases">
        <title>Chromosome-level genome assembly of true bugs.</title>
        <authorList>
            <person name="Ma L."/>
            <person name="Li H."/>
        </authorList>
    </citation>
    <scope>NUCLEOTIDE SEQUENCE [LARGE SCALE GENOMIC DNA]</scope>
    <source>
        <strain evidence="2">Lab_2022b</strain>
    </source>
</reference>
<accession>A0AAW1CTH4</accession>
<dbReference type="GO" id="GO:0000122">
    <property type="term" value="P:negative regulation of transcription by RNA polymerase II"/>
    <property type="evidence" value="ECO:0007669"/>
    <property type="project" value="InterPro"/>
</dbReference>
<dbReference type="Gene3D" id="1.10.287.370">
    <property type="match status" value="1"/>
</dbReference>
<dbReference type="PANTHER" id="PTHR13345:SF9">
    <property type="entry name" value="PROTEIN UXT"/>
    <property type="match status" value="1"/>
</dbReference>
<dbReference type="GO" id="GO:0003714">
    <property type="term" value="F:transcription corepressor activity"/>
    <property type="evidence" value="ECO:0007669"/>
    <property type="project" value="InterPro"/>
</dbReference>
<dbReference type="PANTHER" id="PTHR13345">
    <property type="entry name" value="MEDIATOR OF RNA POLYMERASE II TRANSCRIPTION SUBUNIT 10"/>
    <property type="match status" value="1"/>
</dbReference>
<dbReference type="GO" id="GO:0016592">
    <property type="term" value="C:mediator complex"/>
    <property type="evidence" value="ECO:0007669"/>
    <property type="project" value="TreeGrafter"/>
</dbReference>
<name>A0AAW1CTH4_9HEMI</name>
<dbReference type="InterPro" id="IPR004127">
    <property type="entry name" value="Prefoldin_subunit_alpha"/>
</dbReference>
<sequence length="143" mass="16512">MANINIPEKIYKYESFLNDVLKEELKKTQLQLDRLYTEVAEFVQLKHSIEIMNSCKTEGSSLKTTVDIGCNFLMKAKISDTRTVYVDIGCGYFVQYSLTEAINVINKRIEYLEKQIAIYKKQSATTKAHIKMVLLGLMEIQKM</sequence>
<dbReference type="PRINTS" id="PR01502">
    <property type="entry name" value="UXTPROTEIN"/>
</dbReference>
<dbReference type="CDD" id="cd23158">
    <property type="entry name" value="Prefoldin_UXT"/>
    <property type="match status" value="1"/>
</dbReference>
<evidence type="ECO:0000256" key="1">
    <source>
        <dbReference type="ARBA" id="ARBA00007666"/>
    </source>
</evidence>
<proteinExistence type="inferred from homology"/>
<protein>
    <recommendedName>
        <fullName evidence="4">Protein UXT</fullName>
    </recommendedName>
</protein>
<evidence type="ECO:0008006" key="4">
    <source>
        <dbReference type="Google" id="ProtNLM"/>
    </source>
</evidence>
<keyword evidence="3" id="KW-1185">Reference proteome</keyword>
<evidence type="ECO:0000313" key="3">
    <source>
        <dbReference type="Proteomes" id="UP001461498"/>
    </source>
</evidence>
<dbReference type="InterPro" id="IPR003994">
    <property type="entry name" value="UXT"/>
</dbReference>
<dbReference type="InterPro" id="IPR009053">
    <property type="entry name" value="Prefoldin"/>
</dbReference>
<dbReference type="AlphaFoldDB" id="A0AAW1CTH4"/>
<gene>
    <name evidence="2" type="ORF">O3M35_012752</name>
</gene>
<organism evidence="2 3">
    <name type="scientific">Rhynocoris fuscipes</name>
    <dbReference type="NCBI Taxonomy" id="488301"/>
    <lineage>
        <taxon>Eukaryota</taxon>
        <taxon>Metazoa</taxon>
        <taxon>Ecdysozoa</taxon>
        <taxon>Arthropoda</taxon>
        <taxon>Hexapoda</taxon>
        <taxon>Insecta</taxon>
        <taxon>Pterygota</taxon>
        <taxon>Neoptera</taxon>
        <taxon>Paraneoptera</taxon>
        <taxon>Hemiptera</taxon>
        <taxon>Heteroptera</taxon>
        <taxon>Panheteroptera</taxon>
        <taxon>Cimicomorpha</taxon>
        <taxon>Reduviidae</taxon>
        <taxon>Harpactorinae</taxon>
        <taxon>Harpactorini</taxon>
        <taxon>Rhynocoris</taxon>
    </lineage>
</organism>
<dbReference type="Proteomes" id="UP001461498">
    <property type="component" value="Unassembled WGS sequence"/>
</dbReference>
<comment type="similarity">
    <text evidence="1">Belongs to the UXT family.</text>
</comment>
<comment type="caution">
    <text evidence="2">The sequence shown here is derived from an EMBL/GenBank/DDBJ whole genome shotgun (WGS) entry which is preliminary data.</text>
</comment>